<comment type="caution">
    <text evidence="1">The sequence shown here is derived from an EMBL/GenBank/DDBJ whole genome shotgun (WGS) entry which is preliminary data.</text>
</comment>
<sequence>MAAVVQRGTHGRGGGACGAQWLGWLRDGVGHRRCDVGARAGKECAARRGRPRRSKLLGTGGMERYCDHGPAHACPSSRYRASLGIPPEPAAAPGLAKSIAVAISYKSDASKMASETKQQEHYPRCGRLSSMDLPQQRSWEHAQPDQTFCTAHWPHLRAELREADNSSGGELAGAVGVEETRRLALREAGGGMSLGR</sequence>
<keyword evidence="2" id="KW-1185">Reference proteome</keyword>
<dbReference type="EMBL" id="CAJGYO010000013">
    <property type="protein sequence ID" value="CAD6264981.1"/>
    <property type="molecule type" value="Genomic_DNA"/>
</dbReference>
<name>A0A811R4J3_9POAL</name>
<organism evidence="1 2">
    <name type="scientific">Miscanthus lutarioriparius</name>
    <dbReference type="NCBI Taxonomy" id="422564"/>
    <lineage>
        <taxon>Eukaryota</taxon>
        <taxon>Viridiplantae</taxon>
        <taxon>Streptophyta</taxon>
        <taxon>Embryophyta</taxon>
        <taxon>Tracheophyta</taxon>
        <taxon>Spermatophyta</taxon>
        <taxon>Magnoliopsida</taxon>
        <taxon>Liliopsida</taxon>
        <taxon>Poales</taxon>
        <taxon>Poaceae</taxon>
        <taxon>PACMAD clade</taxon>
        <taxon>Panicoideae</taxon>
        <taxon>Andropogonodae</taxon>
        <taxon>Andropogoneae</taxon>
        <taxon>Saccharinae</taxon>
        <taxon>Miscanthus</taxon>
    </lineage>
</organism>
<evidence type="ECO:0000313" key="1">
    <source>
        <dbReference type="EMBL" id="CAD6264981.1"/>
    </source>
</evidence>
<dbReference type="AlphaFoldDB" id="A0A811R4J3"/>
<reference evidence="1" key="1">
    <citation type="submission" date="2020-10" db="EMBL/GenBank/DDBJ databases">
        <authorList>
            <person name="Han B."/>
            <person name="Lu T."/>
            <person name="Zhao Q."/>
            <person name="Huang X."/>
            <person name="Zhao Y."/>
        </authorList>
    </citation>
    <scope>NUCLEOTIDE SEQUENCE</scope>
</reference>
<protein>
    <submittedName>
        <fullName evidence="1">Uncharacterized protein</fullName>
    </submittedName>
</protein>
<proteinExistence type="predicted"/>
<gene>
    <name evidence="1" type="ORF">NCGR_LOCUS48286</name>
</gene>
<accession>A0A811R4J3</accession>
<evidence type="ECO:0000313" key="2">
    <source>
        <dbReference type="Proteomes" id="UP000604825"/>
    </source>
</evidence>
<dbReference type="Proteomes" id="UP000604825">
    <property type="component" value="Unassembled WGS sequence"/>
</dbReference>